<evidence type="ECO:0000313" key="4">
    <source>
        <dbReference type="Proteomes" id="UP000789595"/>
    </source>
</evidence>
<sequence length="601" mass="67668">MPLQRPQSAASTRSARSASGDSHRSTSTGASRLRADHVWLQPLPGVGNAEQIAAIQDALSPSKADARLSTATPVKPTRSQRRSSNETPRQRRPATAPSRRGPPSPECLSPEKFALLSHPSSGAPEVDAFTMKRMQSPLRDRDVKGRQRRAEATPSPVIQQKKLREEAIARRPSQIQQRQLREQSQQMRRASRDDATQTEPAKKKTRKKPVPELQLESPATEDPLQSVVAGREEPTRTSVNLTRPRTASVETPPQGYTSWETLVGKDDLGSLYEANRRLSSEDLIKTYRARPSTAPRPGSRYAYLKKKGSIHTPGRIFHGNHWLRGRHVEAVAEGDPRGQKKVLEVNPGRLMFDKAVQDAELEDELLTRHEQRSLGINEKRHIVNLHRTHNYNVANIEAATSHHRDRHCDEYFDYRKEMRRKMIARTTKRTPTPYTVRRATRAEIVDHQERNVLILNHCVRNATAKTVCHLDDKVNNARKLRRTKHRREAAGPVAHVLGILRKREARQRKSHAVFVASSKDPFVGAGEEAPGAAPAFDTFARSQTCAPRSKTEALMLAQERRDLAAVCGRDQVSTVMALNPGDATLFDKRFRKSMEKRGLYF</sequence>
<dbReference type="Proteomes" id="UP000789595">
    <property type="component" value="Unassembled WGS sequence"/>
</dbReference>
<keyword evidence="4" id="KW-1185">Reference proteome</keyword>
<feature type="compositionally biased region" description="Low complexity" evidence="1">
    <location>
        <begin position="8"/>
        <end position="19"/>
    </location>
</feature>
<dbReference type="EMBL" id="HBIW01023212">
    <property type="protein sequence ID" value="CAE0704579.1"/>
    <property type="molecule type" value="Transcribed_RNA"/>
</dbReference>
<proteinExistence type="predicted"/>
<name>A0A7S4ECQ8_9STRA</name>
<reference evidence="2" key="1">
    <citation type="submission" date="2021-01" db="EMBL/GenBank/DDBJ databases">
        <authorList>
            <person name="Corre E."/>
            <person name="Pelletier E."/>
            <person name="Niang G."/>
            <person name="Scheremetjew M."/>
            <person name="Finn R."/>
            <person name="Kale V."/>
            <person name="Holt S."/>
            <person name="Cochrane G."/>
            <person name="Meng A."/>
            <person name="Brown T."/>
            <person name="Cohen L."/>
        </authorList>
    </citation>
    <scope>NUCLEOTIDE SEQUENCE</scope>
    <source>
        <strain evidence="2">CCMP1756</strain>
    </source>
</reference>
<evidence type="ECO:0000313" key="3">
    <source>
        <dbReference type="EMBL" id="CAH0375046.1"/>
    </source>
</evidence>
<feature type="compositionally biased region" description="Polar residues" evidence="1">
    <location>
        <begin position="236"/>
        <end position="254"/>
    </location>
</feature>
<protein>
    <submittedName>
        <fullName evidence="2">Uncharacterized protein</fullName>
    </submittedName>
</protein>
<feature type="region of interest" description="Disordered" evidence="1">
    <location>
        <begin position="58"/>
        <end position="254"/>
    </location>
</feature>
<reference evidence="3" key="2">
    <citation type="submission" date="2021-11" db="EMBL/GenBank/DDBJ databases">
        <authorList>
            <consortium name="Genoscope - CEA"/>
            <person name="William W."/>
        </authorList>
    </citation>
    <scope>NUCLEOTIDE SEQUENCE</scope>
</reference>
<dbReference type="AlphaFoldDB" id="A0A7S4ECQ8"/>
<dbReference type="EMBL" id="CAKKNE010000004">
    <property type="protein sequence ID" value="CAH0375046.1"/>
    <property type="molecule type" value="Genomic_DNA"/>
</dbReference>
<feature type="region of interest" description="Disordered" evidence="1">
    <location>
        <begin position="1"/>
        <end position="36"/>
    </location>
</feature>
<gene>
    <name evidence="2" type="ORF">PCAL00307_LOCUS20027</name>
    <name evidence="3" type="ORF">PECAL_4P23650</name>
</gene>
<feature type="compositionally biased region" description="Low complexity" evidence="1">
    <location>
        <begin position="174"/>
        <end position="188"/>
    </location>
</feature>
<feature type="compositionally biased region" description="Basic and acidic residues" evidence="1">
    <location>
        <begin position="138"/>
        <end position="151"/>
    </location>
</feature>
<evidence type="ECO:0000313" key="2">
    <source>
        <dbReference type="EMBL" id="CAE0704579.1"/>
    </source>
</evidence>
<organism evidence="2">
    <name type="scientific">Pelagomonas calceolata</name>
    <dbReference type="NCBI Taxonomy" id="35677"/>
    <lineage>
        <taxon>Eukaryota</taxon>
        <taxon>Sar</taxon>
        <taxon>Stramenopiles</taxon>
        <taxon>Ochrophyta</taxon>
        <taxon>Pelagophyceae</taxon>
        <taxon>Pelagomonadales</taxon>
        <taxon>Pelagomonadaceae</taxon>
        <taxon>Pelagomonas</taxon>
    </lineage>
</organism>
<evidence type="ECO:0000256" key="1">
    <source>
        <dbReference type="SAM" id="MobiDB-lite"/>
    </source>
</evidence>
<accession>A0A7S4ECQ8</accession>